<evidence type="ECO:0000313" key="2">
    <source>
        <dbReference type="Proteomes" id="UP001164250"/>
    </source>
</evidence>
<protein>
    <submittedName>
        <fullName evidence="1">Uncharacterized protein</fullName>
    </submittedName>
</protein>
<name>A0ACC1BXE0_9ROSI</name>
<sequence>MAAPNSSTTQTPLIQTETPPLQQEDVEVNDTQLSKSLDRLETFLSIFGFCQYSFLRFSLSWFCFLLLCVALPLFIIQLSYCSNCEKYEVKNFELEILISQSLVAAISLLCVSHNLRKYGVRKFLFVDRQHGHLTEFRPEYIQKIHGFFKLLGVWILPCFLLKAAREVIHIVYVHQSWWQSVGIVVALLVSWTYSTIIYLSGSLLFHLVCNLQVIHFENYGKLLERDLDVSVYIEEHVRLKHHLSKISHRFRIYLLLEFLVVTATQFMSLLETTGNYGIINFINGGDFAVACIVELVGIVICLHAAAKISHRAQGLGSVASRWHASVTCSSNGASQLGINSNVGSLEAANPSSSIPISYSESDLESGDYVPMATNTQLASYMTMYHKRQAFGMCIYETLIPYFYTHRRQRIASGRFDFSLLGIAMVATTNSAANLWPWATSRFNDAVKQGFTIKVKYISSKVPAMSFLENRKSRSCPAVTYLQSNPGGATIFGWTIDRALINTIFFIELTVVLFVLGKTITFTTK</sequence>
<reference evidence="2" key="1">
    <citation type="journal article" date="2023" name="G3 (Bethesda)">
        <title>Genome assembly and association tests identify interacting loci associated with vigor, precocity, and sex in interspecific pistachio rootstocks.</title>
        <authorList>
            <person name="Palmer W."/>
            <person name="Jacygrad E."/>
            <person name="Sagayaradj S."/>
            <person name="Cavanaugh K."/>
            <person name="Han R."/>
            <person name="Bertier L."/>
            <person name="Beede B."/>
            <person name="Kafkas S."/>
            <person name="Golino D."/>
            <person name="Preece J."/>
            <person name="Michelmore R."/>
        </authorList>
    </citation>
    <scope>NUCLEOTIDE SEQUENCE [LARGE SCALE GENOMIC DNA]</scope>
</reference>
<accession>A0ACC1BXE0</accession>
<dbReference type="EMBL" id="CM047898">
    <property type="protein sequence ID" value="KAJ0104574.1"/>
    <property type="molecule type" value="Genomic_DNA"/>
</dbReference>
<proteinExistence type="predicted"/>
<keyword evidence="2" id="KW-1185">Reference proteome</keyword>
<organism evidence="1 2">
    <name type="scientific">Pistacia atlantica</name>
    <dbReference type="NCBI Taxonomy" id="434234"/>
    <lineage>
        <taxon>Eukaryota</taxon>
        <taxon>Viridiplantae</taxon>
        <taxon>Streptophyta</taxon>
        <taxon>Embryophyta</taxon>
        <taxon>Tracheophyta</taxon>
        <taxon>Spermatophyta</taxon>
        <taxon>Magnoliopsida</taxon>
        <taxon>eudicotyledons</taxon>
        <taxon>Gunneridae</taxon>
        <taxon>Pentapetalae</taxon>
        <taxon>rosids</taxon>
        <taxon>malvids</taxon>
        <taxon>Sapindales</taxon>
        <taxon>Anacardiaceae</taxon>
        <taxon>Pistacia</taxon>
    </lineage>
</organism>
<dbReference type="Proteomes" id="UP001164250">
    <property type="component" value="Chromosome 2"/>
</dbReference>
<gene>
    <name evidence="1" type="ORF">Patl1_18256</name>
</gene>
<comment type="caution">
    <text evidence="1">The sequence shown here is derived from an EMBL/GenBank/DDBJ whole genome shotgun (WGS) entry which is preliminary data.</text>
</comment>
<evidence type="ECO:0000313" key="1">
    <source>
        <dbReference type="EMBL" id="KAJ0104574.1"/>
    </source>
</evidence>